<keyword evidence="1" id="KW-1133">Transmembrane helix</keyword>
<keyword evidence="1" id="KW-0472">Membrane</keyword>
<keyword evidence="1" id="KW-0812">Transmembrane</keyword>
<proteinExistence type="predicted"/>
<reference evidence="2" key="2">
    <citation type="submission" date="2015-03" db="EMBL/GenBank/DDBJ databases">
        <authorList>
            <person name="Chow C.-E.T."/>
            <person name="Winget D.M."/>
            <person name="White R.A.III."/>
            <person name="Hallam S.J."/>
            <person name="Suttle C.A."/>
        </authorList>
    </citation>
    <scope>NUCLEOTIDE SEQUENCE</scope>
    <source>
        <strain evidence="2">Oxic3_4</strain>
    </source>
</reference>
<reference evidence="2" key="1">
    <citation type="journal article" date="2015" name="Front. Microbiol.">
        <title>Combining genomic sequencing methods to explore viral diversity and reveal potential virus-host interactions.</title>
        <authorList>
            <person name="Chow C.E."/>
            <person name="Winget D.M."/>
            <person name="White R.A.III."/>
            <person name="Hallam S.J."/>
            <person name="Suttle C.A."/>
        </authorList>
    </citation>
    <scope>NUCLEOTIDE SEQUENCE</scope>
    <source>
        <strain evidence="2">Oxic3_4</strain>
    </source>
</reference>
<organism evidence="2">
    <name type="scientific">uncultured marine virus</name>
    <dbReference type="NCBI Taxonomy" id="186617"/>
    <lineage>
        <taxon>Viruses</taxon>
        <taxon>environmental samples</taxon>
    </lineage>
</organism>
<protein>
    <submittedName>
        <fullName evidence="2">Gp25</fullName>
    </submittedName>
</protein>
<evidence type="ECO:0000313" key="2">
    <source>
        <dbReference type="EMBL" id="AKH48824.1"/>
    </source>
</evidence>
<dbReference type="EMBL" id="KR029610">
    <property type="protein sequence ID" value="AKH48824.1"/>
    <property type="molecule type" value="Genomic_DNA"/>
</dbReference>
<evidence type="ECO:0000256" key="1">
    <source>
        <dbReference type="SAM" id="Phobius"/>
    </source>
</evidence>
<feature type="transmembrane region" description="Helical" evidence="1">
    <location>
        <begin position="38"/>
        <end position="58"/>
    </location>
</feature>
<name>A0A0F7L893_9VIRU</name>
<sequence>MNTQPSACTVREISSSTSSAVSTIGLPESSLTTGAWPMFERMMLTASSLVCLVAISLLRKWGVQRPRRARGFN</sequence>
<accession>A0A0F7L893</accession>